<evidence type="ECO:0000256" key="10">
    <source>
        <dbReference type="ARBA" id="ARBA00022917"/>
    </source>
</evidence>
<evidence type="ECO:0000256" key="12">
    <source>
        <dbReference type="ARBA" id="ARBA00023146"/>
    </source>
</evidence>
<dbReference type="Pfam" id="PF01411">
    <property type="entry name" value="tRNA-synt_2c"/>
    <property type="match status" value="1"/>
</dbReference>
<comment type="similarity">
    <text evidence="1">Belongs to the class-II aminoacyl-tRNA synthetase family. Alax-L subfamily.</text>
</comment>
<evidence type="ECO:0000313" key="17">
    <source>
        <dbReference type="EMBL" id="EHY59434.1"/>
    </source>
</evidence>
<dbReference type="InterPro" id="IPR018165">
    <property type="entry name" value="Ala-tRNA-synth_IIc_core"/>
</dbReference>
<dbReference type="EC" id="6.1.1.7" evidence="15"/>
<evidence type="ECO:0000256" key="9">
    <source>
        <dbReference type="ARBA" id="ARBA00022884"/>
    </source>
</evidence>
<comment type="domain">
    <text evidence="15">Consists of three domains; the N-terminal catalytic domain, the editing domain and the C-terminal C-Ala domain. The editing domain removes incorrectly charged amino acids, while the C-Ala domain, along with tRNA(Ala), serves as a bridge to cooperatively bring together the editing and aminoacylation centers thus stimulating deacylation of misacylated tRNAs.</text>
</comment>
<comment type="catalytic activity">
    <reaction evidence="13 15">
        <text>tRNA(Ala) + L-alanine + ATP = L-alanyl-tRNA(Ala) + AMP + diphosphate</text>
        <dbReference type="Rhea" id="RHEA:12540"/>
        <dbReference type="Rhea" id="RHEA-COMP:9657"/>
        <dbReference type="Rhea" id="RHEA-COMP:9923"/>
        <dbReference type="ChEBI" id="CHEBI:30616"/>
        <dbReference type="ChEBI" id="CHEBI:33019"/>
        <dbReference type="ChEBI" id="CHEBI:57972"/>
        <dbReference type="ChEBI" id="CHEBI:78442"/>
        <dbReference type="ChEBI" id="CHEBI:78497"/>
        <dbReference type="ChEBI" id="CHEBI:456215"/>
        <dbReference type="EC" id="6.1.1.7"/>
    </reaction>
</comment>
<dbReference type="SUPFAM" id="SSF101353">
    <property type="entry name" value="Putative anticodon-binding domain of alanyl-tRNA synthetase (AlaRS)"/>
    <property type="match status" value="1"/>
</dbReference>
<dbReference type="InterPro" id="IPR009000">
    <property type="entry name" value="Transl_B-barrel_sf"/>
</dbReference>
<comment type="subcellular location">
    <subcellularLocation>
        <location evidence="15">Mitochondrion</location>
    </subcellularLocation>
    <subcellularLocation>
        <location evidence="15">Cytoplasm</location>
    </subcellularLocation>
</comment>
<dbReference type="STRING" id="858893.H6C6T8"/>
<dbReference type="InterPro" id="IPR018163">
    <property type="entry name" value="Thr/Ala-tRNA-synth_IIc_edit"/>
</dbReference>
<dbReference type="SUPFAM" id="SSF55186">
    <property type="entry name" value="ThrRS/AlaRS common domain"/>
    <property type="match status" value="1"/>
</dbReference>
<dbReference type="GO" id="GO:0005739">
    <property type="term" value="C:mitochondrion"/>
    <property type="evidence" value="ECO:0007669"/>
    <property type="project" value="UniProtKB-SubCell"/>
</dbReference>
<dbReference type="GeneID" id="20312063"/>
<evidence type="ECO:0000256" key="1">
    <source>
        <dbReference type="ARBA" id="ARBA00008429"/>
    </source>
</evidence>
<reference evidence="17" key="1">
    <citation type="submission" date="2011-07" db="EMBL/GenBank/DDBJ databases">
        <title>The Genome Sequence of Exophiala (Wangiella) dermatitidis NIH/UT8656.</title>
        <authorList>
            <consortium name="The Broad Institute Genome Sequencing Platform"/>
            <person name="Cuomo C."/>
            <person name="Wang Z."/>
            <person name="Hunicke-Smith S."/>
            <person name="Szanislo P.J."/>
            <person name="Earl A."/>
            <person name="Young S.K."/>
            <person name="Zeng Q."/>
            <person name="Gargeya S."/>
            <person name="Fitzgerald M."/>
            <person name="Haas B."/>
            <person name="Abouelleil A."/>
            <person name="Alvarado L."/>
            <person name="Arachchi H.M."/>
            <person name="Berlin A."/>
            <person name="Brown A."/>
            <person name="Chapman S.B."/>
            <person name="Chen Z."/>
            <person name="Dunbar C."/>
            <person name="Freedman E."/>
            <person name="Gearin G."/>
            <person name="Gellesch M."/>
            <person name="Goldberg J."/>
            <person name="Griggs A."/>
            <person name="Gujja S."/>
            <person name="Heiman D."/>
            <person name="Howarth C."/>
            <person name="Larson L."/>
            <person name="Lui A."/>
            <person name="MacDonald P.J.P."/>
            <person name="Montmayeur A."/>
            <person name="Murphy C."/>
            <person name="Neiman D."/>
            <person name="Pearson M."/>
            <person name="Priest M."/>
            <person name="Roberts A."/>
            <person name="Saif S."/>
            <person name="Shea T."/>
            <person name="Shenoy N."/>
            <person name="Sisk P."/>
            <person name="Stolte C."/>
            <person name="Sykes S."/>
            <person name="Wortman J."/>
            <person name="Nusbaum C."/>
            <person name="Birren B."/>
        </authorList>
    </citation>
    <scope>NUCLEOTIDE SEQUENCE</scope>
    <source>
        <strain evidence="17">NIH/UT8656</strain>
    </source>
</reference>
<dbReference type="HOGENOM" id="CLU_004485_5_0_1"/>
<evidence type="ECO:0000256" key="4">
    <source>
        <dbReference type="ARBA" id="ARBA00022598"/>
    </source>
</evidence>
<dbReference type="InterPro" id="IPR002318">
    <property type="entry name" value="Ala-tRNA-lgiase_IIc"/>
</dbReference>
<dbReference type="FunFam" id="3.30.930.10:FF:000011">
    <property type="entry name" value="Alanine--tRNA ligase, cytoplasmic"/>
    <property type="match status" value="1"/>
</dbReference>
<dbReference type="Gene3D" id="3.10.310.40">
    <property type="match status" value="1"/>
</dbReference>
<dbReference type="InterPro" id="IPR050058">
    <property type="entry name" value="Ala-tRNA_ligase"/>
</dbReference>
<organism evidence="17 18">
    <name type="scientific">Exophiala dermatitidis (strain ATCC 34100 / CBS 525.76 / NIH/UT8656)</name>
    <name type="common">Black yeast</name>
    <name type="synonym">Wangiella dermatitidis</name>
    <dbReference type="NCBI Taxonomy" id="858893"/>
    <lineage>
        <taxon>Eukaryota</taxon>
        <taxon>Fungi</taxon>
        <taxon>Dikarya</taxon>
        <taxon>Ascomycota</taxon>
        <taxon>Pezizomycotina</taxon>
        <taxon>Eurotiomycetes</taxon>
        <taxon>Chaetothyriomycetidae</taxon>
        <taxon>Chaetothyriales</taxon>
        <taxon>Herpotrichiellaceae</taxon>
        <taxon>Exophiala</taxon>
    </lineage>
</organism>
<dbReference type="OMA" id="NKKDNFW"/>
<dbReference type="GO" id="GO:0000049">
    <property type="term" value="F:tRNA binding"/>
    <property type="evidence" value="ECO:0007669"/>
    <property type="project" value="UniProtKB-KW"/>
</dbReference>
<dbReference type="InterPro" id="IPR059090">
    <property type="entry name" value="ALA1_helical"/>
</dbReference>
<dbReference type="PROSITE" id="PS50860">
    <property type="entry name" value="AA_TRNA_LIGASE_II_ALA"/>
    <property type="match status" value="1"/>
</dbReference>
<keyword evidence="6 15" id="KW-0547">Nucleotide-binding</keyword>
<dbReference type="GO" id="GO:0002161">
    <property type="term" value="F:aminoacyl-tRNA deacylase activity"/>
    <property type="evidence" value="ECO:0007669"/>
    <property type="project" value="TreeGrafter"/>
</dbReference>
<evidence type="ECO:0000256" key="15">
    <source>
        <dbReference type="HAMAP-Rule" id="MF_03133"/>
    </source>
</evidence>
<dbReference type="SUPFAM" id="SSF55681">
    <property type="entry name" value="Class II aaRS and biotin synthetases"/>
    <property type="match status" value="1"/>
</dbReference>
<dbReference type="EMBL" id="JH226135">
    <property type="protein sequence ID" value="EHY59434.1"/>
    <property type="molecule type" value="Genomic_DNA"/>
</dbReference>
<dbReference type="HAMAP" id="MF_00036_B">
    <property type="entry name" value="Ala_tRNA_synth_B"/>
    <property type="match status" value="1"/>
</dbReference>
<dbReference type="PANTHER" id="PTHR11777">
    <property type="entry name" value="ALANYL-TRNA SYNTHETASE"/>
    <property type="match status" value="1"/>
</dbReference>
<keyword evidence="18" id="KW-1185">Reference proteome</keyword>
<evidence type="ECO:0000256" key="14">
    <source>
        <dbReference type="ARBA" id="ARBA00055137"/>
    </source>
</evidence>
<dbReference type="CDD" id="cd00673">
    <property type="entry name" value="AlaRS_core"/>
    <property type="match status" value="1"/>
</dbReference>
<feature type="binding site" evidence="15">
    <location>
        <position position="871"/>
    </location>
    <ligand>
        <name>Zn(2+)</name>
        <dbReference type="ChEBI" id="CHEBI:29105"/>
    </ligand>
</feature>
<protein>
    <recommendedName>
        <fullName evidence="15">Alanine--tRNA ligase</fullName>
        <ecNumber evidence="15">6.1.1.7</ecNumber>
    </recommendedName>
    <alternativeName>
        <fullName evidence="15">Alanyl-tRNA synthetase</fullName>
        <shortName evidence="15">AlaRS</shortName>
    </alternativeName>
</protein>
<feature type="binding site" evidence="15">
    <location>
        <position position="752"/>
    </location>
    <ligand>
        <name>Zn(2+)</name>
        <dbReference type="ChEBI" id="CHEBI:29105"/>
    </ligand>
</feature>
<dbReference type="RefSeq" id="XP_009159895.1">
    <property type="nucleotide sequence ID" value="XM_009161647.1"/>
</dbReference>
<evidence type="ECO:0000256" key="6">
    <source>
        <dbReference type="ARBA" id="ARBA00022741"/>
    </source>
</evidence>
<evidence type="ECO:0000256" key="13">
    <source>
        <dbReference type="ARBA" id="ARBA00048300"/>
    </source>
</evidence>
<name>H6C6T8_EXODN</name>
<proteinExistence type="inferred from homology"/>
<keyword evidence="8 15" id="KW-0067">ATP-binding</keyword>
<gene>
    <name evidence="15" type="primary">ALA1</name>
    <name evidence="17" type="ORF">HMPREF1120_07424</name>
</gene>
<dbReference type="FunCoup" id="H6C6T8">
    <property type="interactions" value="988"/>
</dbReference>
<dbReference type="FunFam" id="2.40.30.130:FF:000004">
    <property type="entry name" value="Alanine--tRNA ligase"/>
    <property type="match status" value="1"/>
</dbReference>
<dbReference type="InterPro" id="IPR018162">
    <property type="entry name" value="Ala-tRNA-ligase_IIc_anticod-bd"/>
</dbReference>
<dbReference type="FunFam" id="3.30.980.10:FF:000004">
    <property type="entry name" value="Alanine--tRNA ligase, cytoplasmic"/>
    <property type="match status" value="1"/>
</dbReference>
<keyword evidence="4 15" id="KW-0436">Ligase</keyword>
<dbReference type="InterPro" id="IPR023033">
    <property type="entry name" value="Ala_tRNA_ligase_euk/bac"/>
</dbReference>
<dbReference type="Proteomes" id="UP000007304">
    <property type="component" value="Unassembled WGS sequence"/>
</dbReference>
<keyword evidence="7 15" id="KW-0862">Zinc</keyword>
<evidence type="ECO:0000256" key="2">
    <source>
        <dbReference type="ARBA" id="ARBA00022490"/>
    </source>
</evidence>
<evidence type="ECO:0000256" key="5">
    <source>
        <dbReference type="ARBA" id="ARBA00022723"/>
    </source>
</evidence>
<dbReference type="PANTHER" id="PTHR11777:SF9">
    <property type="entry name" value="ALANINE--TRNA LIGASE, CYTOPLASMIC"/>
    <property type="match status" value="1"/>
</dbReference>
<dbReference type="InParanoid" id="H6C6T8"/>
<dbReference type="SUPFAM" id="SSF50447">
    <property type="entry name" value="Translation proteins"/>
    <property type="match status" value="1"/>
</dbReference>
<dbReference type="InterPro" id="IPR018164">
    <property type="entry name" value="Ala-tRNA-synth_IIc_N"/>
</dbReference>
<dbReference type="Pfam" id="PF02272">
    <property type="entry name" value="DHHA1"/>
    <property type="match status" value="1"/>
</dbReference>
<dbReference type="OrthoDB" id="2423964at2759"/>
<keyword evidence="2 15" id="KW-0963">Cytoplasm</keyword>
<comment type="function">
    <text evidence="14 15">Catalyzes the attachment of alanine to tRNA(Ala) in a two-step reaction: alanine is first activated by ATP to form Ala-AMP and then transferred to the acceptor end of tRNA(Ala). Also edits incorrectly charged tRNA(Ala) via its editing domain.</text>
</comment>
<keyword evidence="12 15" id="KW-0030">Aminoacyl-tRNA synthetase</keyword>
<keyword evidence="3 15" id="KW-0820">tRNA-binding</keyword>
<keyword evidence="11 15" id="KW-0496">Mitochondrion</keyword>
<keyword evidence="5 15" id="KW-0479">Metal-binding</keyword>
<evidence type="ECO:0000256" key="7">
    <source>
        <dbReference type="ARBA" id="ARBA00022833"/>
    </source>
</evidence>
<dbReference type="Pfam" id="PF07973">
    <property type="entry name" value="tRNA_SAD"/>
    <property type="match status" value="1"/>
</dbReference>
<dbReference type="InterPro" id="IPR045864">
    <property type="entry name" value="aa-tRNA-synth_II/BPL/LPL"/>
</dbReference>
<dbReference type="Gene3D" id="2.40.30.130">
    <property type="match status" value="1"/>
</dbReference>
<dbReference type="Pfam" id="PF26023">
    <property type="entry name" value="ALA1"/>
    <property type="match status" value="1"/>
</dbReference>
<evidence type="ECO:0000256" key="3">
    <source>
        <dbReference type="ARBA" id="ARBA00022555"/>
    </source>
</evidence>
<dbReference type="AlphaFoldDB" id="H6C6T8"/>
<feature type="binding site" evidence="15">
    <location>
        <position position="867"/>
    </location>
    <ligand>
        <name>Zn(2+)</name>
        <dbReference type="ChEBI" id="CHEBI:29105"/>
    </ligand>
</feature>
<dbReference type="Gene3D" id="3.30.980.10">
    <property type="entry name" value="Threonyl-trna Synthetase, Chain A, domain 2"/>
    <property type="match status" value="1"/>
</dbReference>
<evidence type="ECO:0000259" key="16">
    <source>
        <dbReference type="PROSITE" id="PS50860"/>
    </source>
</evidence>
<dbReference type="Gene3D" id="3.30.930.10">
    <property type="entry name" value="Bira Bifunctional Protein, Domain 2"/>
    <property type="match status" value="1"/>
</dbReference>
<feature type="binding site" evidence="15">
    <location>
        <position position="748"/>
    </location>
    <ligand>
        <name>Zn(2+)</name>
        <dbReference type="ChEBI" id="CHEBI:29105"/>
    </ligand>
</feature>
<dbReference type="InterPro" id="IPR003156">
    <property type="entry name" value="DHHA1_dom"/>
</dbReference>
<dbReference type="eggNOG" id="KOG0188">
    <property type="taxonomic scope" value="Eukaryota"/>
</dbReference>
<keyword evidence="9 15" id="KW-0694">RNA-binding</keyword>
<sequence>MRGAVCTSWRGRVPVPVPVAVHPQPRPVACAWAVAARFSSTATAPAPAPQLRHQHWHTSFDSSNTTASASTITASVRISTLGLSHDLAIARQKFVPGHPQHHPPSSLGLKKLSATICSSRLALRHLPPTLRTTKVPQHTTARMASTTSGTAQEWTAPKVRETFLKYFEERGHTFVRSSPVVPLSDPTLLFTNAGMNQFKPIFLGTVDPTSKEGQLKRAVNSQKCIRAGGKHNDLDDVGKDSYHHTFFEMLGNWSFGDYFKKEAIGYSWELLTKVFGLDPDRLYVTYFEGNEAGGLEPDLEAKELWKSVGVPEDHILPGNMKDNFWEMGDQGPCGPCSEVHYDRIGGGRNAASLVNQDDPNVLEIWNNVFIQYNREPDKSLRPLPNKHVDTGMGFERLVSVLQDKLSNYDTDVFTPLFDRIQEVTGARPYAGKFGDEDKDGVDTAYRVVADHVRMLTFAISDGGIPNNEGRGYVVRRVLRRGARYARKYLNVEIGNFFSRVVPTLVAQMGDMFKEIVAKEEEVKEILDEEELSFAKTLDRGERQFEVYAQKSQAQGLKKLHGADVWRLYDTFGFPVDLTRLMAEERGLSIDDNEFEEARLKAREASKGEKKAASNLLKLDVHDLGELEKMPGVTKTDDSAKFGRDNINGKIQAIYHAKKFHEDTRNVPEGEQVGLILDKTNFYAEQGGQEYDTGRIVIDGQAELEVENVQVYAGYVLHTGYMKYGHFSTGDVAICEYDELRRWPIRNNHTGTHILNFALREVLGDGIDQKGSLVAPEKLRFDFSHKAPVSDADLAKIEDISTEYIRQNCPVYGKDVPLAIAREITGVRAVFGETYPDPVRVVSVGVEVDDILKNVKDERWRTVSIEFCGGTHVRSTGDIKDLVILEESGIAKGIRRIIAVTGEDAHTVQRVADEFEQKLTKLENMPFGPEKEQEVKATQSELDNLSISALKKSQFRDRFTKISKQVLDHQKKLQKEETKKAIDTITEYFEKNPDAQGAVLKLPVSTNNSKIIPEVIKHVQTKIKDKSVYIFVAGDDKDAEGKVLHGCFVSPAHAKAGLNSSDWASTVTKLVGGKAGGKAPVAIGNGTEPSKVDDALKAATEQLEKIKL</sequence>
<dbReference type="FunFam" id="3.10.310.40:FF:000003">
    <property type="entry name" value="Alanine--tRNA ligase"/>
    <property type="match status" value="1"/>
</dbReference>
<dbReference type="PRINTS" id="PR00980">
    <property type="entry name" value="TRNASYNTHALA"/>
</dbReference>
<dbReference type="GO" id="GO:0005524">
    <property type="term" value="F:ATP binding"/>
    <property type="evidence" value="ECO:0007669"/>
    <property type="project" value="UniProtKB-UniRule"/>
</dbReference>
<dbReference type="NCBIfam" id="TIGR00344">
    <property type="entry name" value="alaS"/>
    <property type="match status" value="1"/>
</dbReference>
<comment type="cofactor">
    <cofactor evidence="15">
        <name>Zn(2+)</name>
        <dbReference type="ChEBI" id="CHEBI:29105"/>
    </cofactor>
    <text evidence="15">Binds 1 zinc ion per subunit.</text>
</comment>
<dbReference type="SMART" id="SM00863">
    <property type="entry name" value="tRNA_SAD"/>
    <property type="match status" value="1"/>
</dbReference>
<evidence type="ECO:0000313" key="18">
    <source>
        <dbReference type="Proteomes" id="UP000007304"/>
    </source>
</evidence>
<dbReference type="GO" id="GO:0008270">
    <property type="term" value="F:zinc ion binding"/>
    <property type="evidence" value="ECO:0007669"/>
    <property type="project" value="UniProtKB-UniRule"/>
</dbReference>
<dbReference type="GO" id="GO:0004813">
    <property type="term" value="F:alanine-tRNA ligase activity"/>
    <property type="evidence" value="ECO:0007669"/>
    <property type="project" value="UniProtKB-UniRule"/>
</dbReference>
<feature type="domain" description="Alanyl-transfer RNA synthetases family profile" evidence="16">
    <location>
        <begin position="154"/>
        <end position="910"/>
    </location>
</feature>
<dbReference type="InterPro" id="IPR012947">
    <property type="entry name" value="tRNA_SAD"/>
</dbReference>
<keyword evidence="10 15" id="KW-0648">Protein biosynthesis</keyword>
<accession>H6C6T8</accession>
<dbReference type="VEuPathDB" id="FungiDB:HMPREF1120_07424"/>
<evidence type="ECO:0000256" key="11">
    <source>
        <dbReference type="ARBA" id="ARBA00023128"/>
    </source>
</evidence>
<dbReference type="GO" id="GO:0070143">
    <property type="term" value="P:mitochondrial alanyl-tRNA aminoacylation"/>
    <property type="evidence" value="ECO:0007669"/>
    <property type="project" value="UniProtKB-UniRule"/>
</dbReference>
<evidence type="ECO:0000256" key="8">
    <source>
        <dbReference type="ARBA" id="ARBA00022840"/>
    </source>
</evidence>
<comment type="subunit">
    <text evidence="15">Monomer.</text>
</comment>